<name>A0A392NXY4_9FABA</name>
<comment type="caution">
    <text evidence="2">The sequence shown here is derived from an EMBL/GenBank/DDBJ whole genome shotgun (WGS) entry which is preliminary data.</text>
</comment>
<feature type="non-terminal residue" evidence="2">
    <location>
        <position position="1"/>
    </location>
</feature>
<gene>
    <name evidence="2" type="ORF">A2U01_0025695</name>
</gene>
<proteinExistence type="predicted"/>
<feature type="region of interest" description="Disordered" evidence="1">
    <location>
        <begin position="1"/>
        <end position="61"/>
    </location>
</feature>
<dbReference type="AlphaFoldDB" id="A0A392NXY4"/>
<dbReference type="EMBL" id="LXQA010056084">
    <property type="protein sequence ID" value="MCI04648.1"/>
    <property type="molecule type" value="Genomic_DNA"/>
</dbReference>
<evidence type="ECO:0000256" key="1">
    <source>
        <dbReference type="SAM" id="MobiDB-lite"/>
    </source>
</evidence>
<sequence length="61" mass="6723">VLAKREKASQGSSKMVSKRETTRGSEKARHGSLSQRRRSLAHVSANPPVKQGLLAKRDTPR</sequence>
<reference evidence="2 3" key="1">
    <citation type="journal article" date="2018" name="Front. Plant Sci.">
        <title>Red Clover (Trifolium pratense) and Zigzag Clover (T. medium) - A Picture of Genomic Similarities and Differences.</title>
        <authorList>
            <person name="Dluhosova J."/>
            <person name="Istvanek J."/>
            <person name="Nedelnik J."/>
            <person name="Repkova J."/>
        </authorList>
    </citation>
    <scope>NUCLEOTIDE SEQUENCE [LARGE SCALE GENOMIC DNA]</scope>
    <source>
        <strain evidence="3">cv. 10/8</strain>
        <tissue evidence="2">Leaf</tissue>
    </source>
</reference>
<accession>A0A392NXY4</accession>
<feature type="compositionally biased region" description="Basic and acidic residues" evidence="1">
    <location>
        <begin position="17"/>
        <end position="29"/>
    </location>
</feature>
<protein>
    <submittedName>
        <fullName evidence="2">Uncharacterized protein</fullName>
    </submittedName>
</protein>
<dbReference type="Proteomes" id="UP000265520">
    <property type="component" value="Unassembled WGS sequence"/>
</dbReference>
<organism evidence="2 3">
    <name type="scientific">Trifolium medium</name>
    <dbReference type="NCBI Taxonomy" id="97028"/>
    <lineage>
        <taxon>Eukaryota</taxon>
        <taxon>Viridiplantae</taxon>
        <taxon>Streptophyta</taxon>
        <taxon>Embryophyta</taxon>
        <taxon>Tracheophyta</taxon>
        <taxon>Spermatophyta</taxon>
        <taxon>Magnoliopsida</taxon>
        <taxon>eudicotyledons</taxon>
        <taxon>Gunneridae</taxon>
        <taxon>Pentapetalae</taxon>
        <taxon>rosids</taxon>
        <taxon>fabids</taxon>
        <taxon>Fabales</taxon>
        <taxon>Fabaceae</taxon>
        <taxon>Papilionoideae</taxon>
        <taxon>50 kb inversion clade</taxon>
        <taxon>NPAAA clade</taxon>
        <taxon>Hologalegina</taxon>
        <taxon>IRL clade</taxon>
        <taxon>Trifolieae</taxon>
        <taxon>Trifolium</taxon>
    </lineage>
</organism>
<evidence type="ECO:0000313" key="3">
    <source>
        <dbReference type="Proteomes" id="UP000265520"/>
    </source>
</evidence>
<evidence type="ECO:0000313" key="2">
    <source>
        <dbReference type="EMBL" id="MCI04648.1"/>
    </source>
</evidence>
<keyword evidence="3" id="KW-1185">Reference proteome</keyword>